<dbReference type="SUPFAM" id="SSF48498">
    <property type="entry name" value="Tetracyclin repressor-like, C-terminal domain"/>
    <property type="match status" value="1"/>
</dbReference>
<evidence type="ECO:0000256" key="1">
    <source>
        <dbReference type="ARBA" id="ARBA00023015"/>
    </source>
</evidence>
<feature type="domain" description="HTH tetR-type" evidence="5">
    <location>
        <begin position="1"/>
        <end position="59"/>
    </location>
</feature>
<evidence type="ECO:0000256" key="4">
    <source>
        <dbReference type="PROSITE-ProRule" id="PRU00335"/>
    </source>
</evidence>
<dbReference type="RefSeq" id="WP_184580286.1">
    <property type="nucleotide sequence ID" value="NZ_JACHJL010000038.1"/>
</dbReference>
<evidence type="ECO:0000256" key="2">
    <source>
        <dbReference type="ARBA" id="ARBA00023125"/>
    </source>
</evidence>
<keyword evidence="7" id="KW-1185">Reference proteome</keyword>
<evidence type="ECO:0000256" key="3">
    <source>
        <dbReference type="ARBA" id="ARBA00023163"/>
    </source>
</evidence>
<dbReference type="InterPro" id="IPR050109">
    <property type="entry name" value="HTH-type_TetR-like_transc_reg"/>
</dbReference>
<accession>A0A7W9QHH0</accession>
<dbReference type="EMBL" id="JACHJL010000038">
    <property type="protein sequence ID" value="MBB5940281.1"/>
    <property type="molecule type" value="Genomic_DNA"/>
</dbReference>
<dbReference type="InterPro" id="IPR009057">
    <property type="entry name" value="Homeodomain-like_sf"/>
</dbReference>
<keyword evidence="3" id="KW-0804">Transcription</keyword>
<sequence>MDNRFLDAAVTLMDGVGWDSVTLQAVADKAGVSRATLWRQVGGKDALREALLHRLSRDYRDALWPVLTAEGTGRERLRRALEQLCSVLDRHLPLLAAFDTAFHDAPSGDSDELPTGFVQPLARLVRDGVADGSLHPPTDCEQAASLVFNAVCWPYVHLRRHHAWPPDEARRLLLDLVLKGVS</sequence>
<dbReference type="Proteomes" id="UP000588098">
    <property type="component" value="Unassembled WGS sequence"/>
</dbReference>
<dbReference type="PROSITE" id="PS50977">
    <property type="entry name" value="HTH_TETR_2"/>
    <property type="match status" value="1"/>
</dbReference>
<evidence type="ECO:0000313" key="7">
    <source>
        <dbReference type="Proteomes" id="UP000588098"/>
    </source>
</evidence>
<dbReference type="Pfam" id="PF00440">
    <property type="entry name" value="TetR_N"/>
    <property type="match status" value="1"/>
</dbReference>
<dbReference type="GO" id="GO:0000976">
    <property type="term" value="F:transcription cis-regulatory region binding"/>
    <property type="evidence" value="ECO:0007669"/>
    <property type="project" value="TreeGrafter"/>
</dbReference>
<evidence type="ECO:0000259" key="5">
    <source>
        <dbReference type="PROSITE" id="PS50977"/>
    </source>
</evidence>
<dbReference type="AlphaFoldDB" id="A0A7W9QHH0"/>
<dbReference type="InterPro" id="IPR036271">
    <property type="entry name" value="Tet_transcr_reg_TetR-rel_C_sf"/>
</dbReference>
<dbReference type="InterPro" id="IPR001647">
    <property type="entry name" value="HTH_TetR"/>
</dbReference>
<dbReference type="SUPFAM" id="SSF46689">
    <property type="entry name" value="Homeodomain-like"/>
    <property type="match status" value="1"/>
</dbReference>
<gene>
    <name evidence="6" type="ORF">FHS42_007379</name>
</gene>
<reference evidence="6 7" key="1">
    <citation type="submission" date="2020-08" db="EMBL/GenBank/DDBJ databases">
        <title>Genomic Encyclopedia of Type Strains, Phase III (KMG-III): the genomes of soil and plant-associated and newly described type strains.</title>
        <authorList>
            <person name="Whitman W."/>
        </authorList>
    </citation>
    <scope>NUCLEOTIDE SEQUENCE [LARGE SCALE GENOMIC DNA]</scope>
    <source>
        <strain evidence="6 7">CECT 8305</strain>
    </source>
</reference>
<dbReference type="Gene3D" id="1.10.10.60">
    <property type="entry name" value="Homeodomain-like"/>
    <property type="match status" value="1"/>
</dbReference>
<dbReference type="PANTHER" id="PTHR30055">
    <property type="entry name" value="HTH-TYPE TRANSCRIPTIONAL REGULATOR RUTR"/>
    <property type="match status" value="1"/>
</dbReference>
<proteinExistence type="predicted"/>
<dbReference type="Gene3D" id="1.10.357.10">
    <property type="entry name" value="Tetracycline Repressor, domain 2"/>
    <property type="match status" value="1"/>
</dbReference>
<name>A0A7W9QHH0_9ACTN</name>
<comment type="caution">
    <text evidence="6">The sequence shown here is derived from an EMBL/GenBank/DDBJ whole genome shotgun (WGS) entry which is preliminary data.</text>
</comment>
<organism evidence="6 7">
    <name type="scientific">Streptomyces zagrosensis</name>
    <dbReference type="NCBI Taxonomy" id="1042984"/>
    <lineage>
        <taxon>Bacteria</taxon>
        <taxon>Bacillati</taxon>
        <taxon>Actinomycetota</taxon>
        <taxon>Actinomycetes</taxon>
        <taxon>Kitasatosporales</taxon>
        <taxon>Streptomycetaceae</taxon>
        <taxon>Streptomyces</taxon>
    </lineage>
</organism>
<keyword evidence="2 4" id="KW-0238">DNA-binding</keyword>
<evidence type="ECO:0000313" key="6">
    <source>
        <dbReference type="EMBL" id="MBB5940281.1"/>
    </source>
</evidence>
<feature type="DNA-binding region" description="H-T-H motif" evidence="4">
    <location>
        <begin position="22"/>
        <end position="41"/>
    </location>
</feature>
<keyword evidence="1" id="KW-0805">Transcription regulation</keyword>
<dbReference type="PANTHER" id="PTHR30055:SF234">
    <property type="entry name" value="HTH-TYPE TRANSCRIPTIONAL REGULATOR BETI"/>
    <property type="match status" value="1"/>
</dbReference>
<dbReference type="GO" id="GO:0003700">
    <property type="term" value="F:DNA-binding transcription factor activity"/>
    <property type="evidence" value="ECO:0007669"/>
    <property type="project" value="TreeGrafter"/>
</dbReference>
<protein>
    <submittedName>
        <fullName evidence="6">AcrR family transcriptional regulator</fullName>
    </submittedName>
</protein>